<evidence type="ECO:0000313" key="2">
    <source>
        <dbReference type="EMBL" id="KGG20218.1"/>
    </source>
</evidence>
<keyword evidence="1" id="KW-0472">Membrane</keyword>
<proteinExistence type="predicted"/>
<feature type="transmembrane region" description="Helical" evidence="1">
    <location>
        <begin position="50"/>
        <end position="74"/>
    </location>
</feature>
<keyword evidence="1" id="KW-0812">Transmembrane</keyword>
<gene>
    <name evidence="2" type="ORF">EV03_1422</name>
</gene>
<sequence>MTAAAAPTVKDQELMPFGLVESAGVNAFADFVPSKLNETESKEEKEQNDFINIFICHLIFYAVFCISLVLHILIDLGFGSFVKNQFLKLIKTPKNNVVENNPAFA</sequence>
<comment type="caution">
    <text evidence="2">The sequence shown here is derived from an EMBL/GenBank/DDBJ whole genome shotgun (WGS) entry which is preliminary data.</text>
</comment>
<keyword evidence="1" id="KW-1133">Transmembrane helix</keyword>
<dbReference type="RefSeq" id="WP_036906448.1">
    <property type="nucleotide sequence ID" value="NZ_CP138967.1"/>
</dbReference>
<protein>
    <submittedName>
        <fullName evidence="2">Uncharacterized protein</fullName>
    </submittedName>
</protein>
<evidence type="ECO:0000256" key="1">
    <source>
        <dbReference type="SAM" id="Phobius"/>
    </source>
</evidence>
<dbReference type="Proteomes" id="UP000030392">
    <property type="component" value="Unassembled WGS sequence"/>
</dbReference>
<accession>A0A0A2C1M2</accession>
<organism evidence="2 3">
    <name type="scientific">Prochlorococcus marinus str. PAC1</name>
    <dbReference type="NCBI Taxonomy" id="59924"/>
    <lineage>
        <taxon>Bacteria</taxon>
        <taxon>Bacillati</taxon>
        <taxon>Cyanobacteriota</taxon>
        <taxon>Cyanophyceae</taxon>
        <taxon>Synechococcales</taxon>
        <taxon>Prochlorococcaceae</taxon>
        <taxon>Prochlorococcus</taxon>
    </lineage>
</organism>
<dbReference type="AlphaFoldDB" id="A0A0A2C1M2"/>
<reference evidence="3" key="1">
    <citation type="journal article" date="2014" name="Sci. Data">
        <title>Genomes of diverse isolates of the marine cyanobacterium Prochlorococcus.</title>
        <authorList>
            <person name="Biller S."/>
            <person name="Berube P."/>
            <person name="Thompson J."/>
            <person name="Kelly L."/>
            <person name="Roggensack S."/>
            <person name="Awad L."/>
            <person name="Roache-Johnson K."/>
            <person name="Ding H."/>
            <person name="Giovannoni S.J."/>
            <person name="Moore L.R."/>
            <person name="Chisholm S.W."/>
        </authorList>
    </citation>
    <scope>NUCLEOTIDE SEQUENCE [LARGE SCALE GENOMIC DNA]</scope>
    <source>
        <strain evidence="3">PAC1</strain>
    </source>
</reference>
<name>A0A0A2C1M2_PROMR</name>
<evidence type="ECO:0000313" key="3">
    <source>
        <dbReference type="Proteomes" id="UP000030392"/>
    </source>
</evidence>
<dbReference type="EMBL" id="JNAX01000013">
    <property type="protein sequence ID" value="KGG20218.1"/>
    <property type="molecule type" value="Genomic_DNA"/>
</dbReference>